<name>A0A0F9KD72_9ZZZZ</name>
<proteinExistence type="predicted"/>
<accession>A0A0F9KD72</accession>
<dbReference type="AlphaFoldDB" id="A0A0F9KD72"/>
<reference evidence="2" key="1">
    <citation type="journal article" date="2015" name="Nature">
        <title>Complex archaea that bridge the gap between prokaryotes and eukaryotes.</title>
        <authorList>
            <person name="Spang A."/>
            <person name="Saw J.H."/>
            <person name="Jorgensen S.L."/>
            <person name="Zaremba-Niedzwiedzka K."/>
            <person name="Martijn J."/>
            <person name="Lind A.E."/>
            <person name="van Eijk R."/>
            <person name="Schleper C."/>
            <person name="Guy L."/>
            <person name="Ettema T.J."/>
        </authorList>
    </citation>
    <scope>NUCLEOTIDE SEQUENCE</scope>
</reference>
<comment type="caution">
    <text evidence="2">The sequence shown here is derived from an EMBL/GenBank/DDBJ whole genome shotgun (WGS) entry which is preliminary data.</text>
</comment>
<dbReference type="EMBL" id="LAZR01013848">
    <property type="protein sequence ID" value="KKM20058.1"/>
    <property type="molecule type" value="Genomic_DNA"/>
</dbReference>
<evidence type="ECO:0000256" key="1">
    <source>
        <dbReference type="SAM" id="MobiDB-lite"/>
    </source>
</evidence>
<protein>
    <submittedName>
        <fullName evidence="2">Uncharacterized protein</fullName>
    </submittedName>
</protein>
<sequence>MDTQGIIRFAHWDADYKKRLEHEDLLKAPGEIRPASQPSREREEQNQVYKWPRVRLQRGQRFESTSAYSDCWG</sequence>
<organism evidence="2">
    <name type="scientific">marine sediment metagenome</name>
    <dbReference type="NCBI Taxonomy" id="412755"/>
    <lineage>
        <taxon>unclassified sequences</taxon>
        <taxon>metagenomes</taxon>
        <taxon>ecological metagenomes</taxon>
    </lineage>
</organism>
<feature type="region of interest" description="Disordered" evidence="1">
    <location>
        <begin position="27"/>
        <end position="47"/>
    </location>
</feature>
<evidence type="ECO:0000313" key="2">
    <source>
        <dbReference type="EMBL" id="KKM20058.1"/>
    </source>
</evidence>
<gene>
    <name evidence="2" type="ORF">LCGC14_1649320</name>
</gene>